<evidence type="ECO:0000313" key="3">
    <source>
        <dbReference type="Proteomes" id="UP001183809"/>
    </source>
</evidence>
<evidence type="ECO:0000313" key="2">
    <source>
        <dbReference type="EMBL" id="MDT0467042.1"/>
    </source>
</evidence>
<keyword evidence="3" id="KW-1185">Reference proteome</keyword>
<feature type="domain" description="Spore protein YkvP/CgeB glycosyl transferase-like" evidence="1">
    <location>
        <begin position="137"/>
        <end position="258"/>
    </location>
</feature>
<dbReference type="InterPro" id="IPR055259">
    <property type="entry name" value="YkvP/CgeB_Glyco_trans-like"/>
</dbReference>
<reference evidence="3" key="1">
    <citation type="submission" date="2023-07" db="EMBL/GenBank/DDBJ databases">
        <title>30 novel species of actinomycetes from the DSMZ collection.</title>
        <authorList>
            <person name="Nouioui I."/>
        </authorList>
    </citation>
    <scope>NUCLEOTIDE SEQUENCE [LARGE SCALE GENOMIC DNA]</scope>
    <source>
        <strain evidence="3">DSM 41699</strain>
    </source>
</reference>
<dbReference type="EMBL" id="JAVREY010000046">
    <property type="protein sequence ID" value="MDT0467042.1"/>
    <property type="molecule type" value="Genomic_DNA"/>
</dbReference>
<dbReference type="RefSeq" id="WP_311698500.1">
    <property type="nucleotide sequence ID" value="NZ_JAVREY010000046.1"/>
</dbReference>
<name>A0ABU2U1E7_9ACTN</name>
<sequence>MRFAVTILRPPGYQHWEAFREVATTVHLALLRLGHDSVLTHEPRLAGRRHIVFGCNLLPSSHFDIPDDSILYNLEQVSGDSIWVGEELLNLFRKYTVWDHSARNILELRRMGVDGVHHVPIGHVPELEVIRQSPEEDIDVLLVGSLNERRLEVIRQLDSIGLNAVARFGVYGEERDALIARAKIVLNIHFYRAKVFEAVRVSYLLANGRFVVSERGRSPEEESLFAPGLVFGDYGEIADICRYYVDRDHERRARAGVGQSIMRGRSATDILRSAVAAFPGVEEQCPA</sequence>
<evidence type="ECO:0000259" key="1">
    <source>
        <dbReference type="Pfam" id="PF13524"/>
    </source>
</evidence>
<comment type="caution">
    <text evidence="2">The sequence shown here is derived from an EMBL/GenBank/DDBJ whole genome shotgun (WGS) entry which is preliminary data.</text>
</comment>
<gene>
    <name evidence="2" type="ORF">RM764_29230</name>
</gene>
<dbReference type="Proteomes" id="UP001183809">
    <property type="component" value="Unassembled WGS sequence"/>
</dbReference>
<protein>
    <recommendedName>
        <fullName evidence="1">Spore protein YkvP/CgeB glycosyl transferase-like domain-containing protein</fullName>
    </recommendedName>
</protein>
<proteinExistence type="predicted"/>
<organism evidence="2 3">
    <name type="scientific">Streptomyces gibsoniae</name>
    <dbReference type="NCBI Taxonomy" id="3075529"/>
    <lineage>
        <taxon>Bacteria</taxon>
        <taxon>Bacillati</taxon>
        <taxon>Actinomycetota</taxon>
        <taxon>Actinomycetes</taxon>
        <taxon>Kitasatosporales</taxon>
        <taxon>Streptomycetaceae</taxon>
        <taxon>Streptomyces</taxon>
    </lineage>
</organism>
<dbReference type="Pfam" id="PF13524">
    <property type="entry name" value="Glyco_trans_1_2"/>
    <property type="match status" value="1"/>
</dbReference>
<accession>A0ABU2U1E7</accession>